<evidence type="ECO:0000256" key="1">
    <source>
        <dbReference type="SAM" id="Phobius"/>
    </source>
</evidence>
<name>A0A1D7QNI4_9SPHI</name>
<protein>
    <submittedName>
        <fullName evidence="2">Uncharacterized protein</fullName>
    </submittedName>
</protein>
<feature type="transmembrane region" description="Helical" evidence="1">
    <location>
        <begin position="39"/>
        <end position="62"/>
    </location>
</feature>
<dbReference type="InterPro" id="IPR036259">
    <property type="entry name" value="MFS_trans_sf"/>
</dbReference>
<sequence length="199" mass="23765">MNSFEEMQNSWLSQPLDKEFTPSAVLSIQSKWHNHQRKFLISSLCMSIGFLATFIVTGWIYFEFRQEYRWPFEISIAAIYVILITFLIVTWRSYGFKKERMEVSSVDYITYQLKKLQWQRKTLTKYVWIYMILLWLALSLYIIEITKRGTLLFTLTALGVTTAYIAGIMLWSKFYKQKKQIQTIDDISDDLKEVLKEIE</sequence>
<reference evidence="2 3" key="1">
    <citation type="submission" date="2016-08" db="EMBL/GenBank/DDBJ databases">
        <authorList>
            <person name="Seilhamer J.J."/>
        </authorList>
    </citation>
    <scope>NUCLEOTIDE SEQUENCE [LARGE SCALE GENOMIC DNA]</scope>
    <source>
        <strain evidence="2 3">DX4</strain>
    </source>
</reference>
<keyword evidence="3" id="KW-1185">Reference proteome</keyword>
<feature type="transmembrane region" description="Helical" evidence="1">
    <location>
        <begin position="149"/>
        <end position="171"/>
    </location>
</feature>
<accession>A0A1D7QNI4</accession>
<dbReference type="KEGG" id="psty:BFS30_25600"/>
<keyword evidence="1" id="KW-0812">Transmembrane</keyword>
<keyword evidence="1" id="KW-0472">Membrane</keyword>
<dbReference type="Gene3D" id="1.20.1250.20">
    <property type="entry name" value="MFS general substrate transporter like domains"/>
    <property type="match status" value="1"/>
</dbReference>
<feature type="transmembrane region" description="Helical" evidence="1">
    <location>
        <begin position="123"/>
        <end position="143"/>
    </location>
</feature>
<feature type="transmembrane region" description="Helical" evidence="1">
    <location>
        <begin position="74"/>
        <end position="91"/>
    </location>
</feature>
<dbReference type="RefSeq" id="WP_069381902.1">
    <property type="nucleotide sequence ID" value="NZ_CP017141.1"/>
</dbReference>
<evidence type="ECO:0000313" key="3">
    <source>
        <dbReference type="Proteomes" id="UP000094313"/>
    </source>
</evidence>
<organism evidence="2 3">
    <name type="scientific">Pedobacter steynii</name>
    <dbReference type="NCBI Taxonomy" id="430522"/>
    <lineage>
        <taxon>Bacteria</taxon>
        <taxon>Pseudomonadati</taxon>
        <taxon>Bacteroidota</taxon>
        <taxon>Sphingobacteriia</taxon>
        <taxon>Sphingobacteriales</taxon>
        <taxon>Sphingobacteriaceae</taxon>
        <taxon>Pedobacter</taxon>
    </lineage>
</organism>
<proteinExistence type="predicted"/>
<keyword evidence="1" id="KW-1133">Transmembrane helix</keyword>
<gene>
    <name evidence="2" type="ORF">BFS30_25600</name>
</gene>
<dbReference type="Proteomes" id="UP000094313">
    <property type="component" value="Chromosome"/>
</dbReference>
<dbReference type="EMBL" id="CP017141">
    <property type="protein sequence ID" value="AOM80240.1"/>
    <property type="molecule type" value="Genomic_DNA"/>
</dbReference>
<dbReference type="SUPFAM" id="SSF103473">
    <property type="entry name" value="MFS general substrate transporter"/>
    <property type="match status" value="1"/>
</dbReference>
<dbReference type="OrthoDB" id="765719at2"/>
<dbReference type="AlphaFoldDB" id="A0A1D7QNI4"/>
<evidence type="ECO:0000313" key="2">
    <source>
        <dbReference type="EMBL" id="AOM80240.1"/>
    </source>
</evidence>